<protein>
    <submittedName>
        <fullName evidence="2">(wild Malaysian banana) hypothetical protein</fullName>
    </submittedName>
</protein>
<keyword evidence="1" id="KW-0472">Membrane</keyword>
<evidence type="ECO:0000313" key="3">
    <source>
        <dbReference type="EnsemblPlants" id="Ma02_p23180.1"/>
    </source>
</evidence>
<gene>
    <name evidence="2" type="ORF">GSMUA_77920.1</name>
</gene>
<dbReference type="Proteomes" id="UP000012960">
    <property type="component" value="Unplaced"/>
</dbReference>
<reference evidence="2" key="1">
    <citation type="submission" date="2021-03" db="EMBL/GenBank/DDBJ databases">
        <authorList>
            <consortium name="Genoscope - CEA"/>
            <person name="William W."/>
        </authorList>
    </citation>
    <scope>NUCLEOTIDE SEQUENCE</scope>
    <source>
        <strain evidence="2">Doubled-haploid Pahang</strain>
    </source>
</reference>
<keyword evidence="1" id="KW-0812">Transmembrane</keyword>
<keyword evidence="4" id="KW-1185">Reference proteome</keyword>
<feature type="transmembrane region" description="Helical" evidence="1">
    <location>
        <begin position="41"/>
        <end position="59"/>
    </location>
</feature>
<dbReference type="EMBL" id="HG996467">
    <property type="protein sequence ID" value="CAG1862898.1"/>
    <property type="molecule type" value="Genomic_DNA"/>
</dbReference>
<proteinExistence type="predicted"/>
<dbReference type="AlphaFoldDB" id="A0A804I5Z5"/>
<evidence type="ECO:0000313" key="2">
    <source>
        <dbReference type="EMBL" id="CAG1862898.1"/>
    </source>
</evidence>
<name>A0A804I5Z5_MUSAM</name>
<dbReference type="Gramene" id="Ma02_t23180.1">
    <property type="protein sequence ID" value="Ma02_p23180.1"/>
    <property type="gene ID" value="Ma02_g23180"/>
</dbReference>
<dbReference type="InParanoid" id="A0A804I5Z5"/>
<organism evidence="3 4">
    <name type="scientific">Musa acuminata subsp. malaccensis</name>
    <name type="common">Wild banana</name>
    <name type="synonym">Musa malaccensis</name>
    <dbReference type="NCBI Taxonomy" id="214687"/>
    <lineage>
        <taxon>Eukaryota</taxon>
        <taxon>Viridiplantae</taxon>
        <taxon>Streptophyta</taxon>
        <taxon>Embryophyta</taxon>
        <taxon>Tracheophyta</taxon>
        <taxon>Spermatophyta</taxon>
        <taxon>Magnoliopsida</taxon>
        <taxon>Liliopsida</taxon>
        <taxon>Zingiberales</taxon>
        <taxon>Musaceae</taxon>
        <taxon>Musa</taxon>
    </lineage>
</organism>
<dbReference type="EnsemblPlants" id="Ma02_t23180.1">
    <property type="protein sequence ID" value="Ma02_p23180.1"/>
    <property type="gene ID" value="Ma02_g23180"/>
</dbReference>
<accession>A0A804I5Z5</accession>
<evidence type="ECO:0000256" key="1">
    <source>
        <dbReference type="SAM" id="Phobius"/>
    </source>
</evidence>
<keyword evidence="1" id="KW-1133">Transmembrane helix</keyword>
<evidence type="ECO:0000313" key="4">
    <source>
        <dbReference type="Proteomes" id="UP000012960"/>
    </source>
</evidence>
<reference evidence="3" key="2">
    <citation type="submission" date="2021-05" db="UniProtKB">
        <authorList>
            <consortium name="EnsemblPlants"/>
        </authorList>
    </citation>
    <scope>IDENTIFICATION</scope>
    <source>
        <strain evidence="3">subsp. malaccensis</strain>
    </source>
</reference>
<feature type="transmembrane region" description="Helical" evidence="1">
    <location>
        <begin position="7"/>
        <end position="29"/>
    </location>
</feature>
<sequence length="124" mass="14700">MALERFLIWYLCCLIHPTLFFRCFPLFMYGGERERERESSVCSWGVLVVLVNMICFNDLKPKKKKIKRWCCDLCLLDLITTKNWVHKATVRNQGINLCFLHPSNRIAFSDEDDCLQHINELPVF</sequence>